<dbReference type="RefSeq" id="WP_151542431.1">
    <property type="nucleotide sequence ID" value="NZ_WBMR01000076.1"/>
</dbReference>
<dbReference type="Gene3D" id="3.90.79.10">
    <property type="entry name" value="Nucleoside Triphosphate Pyrophosphohydrolase"/>
    <property type="match status" value="1"/>
</dbReference>
<dbReference type="OrthoDB" id="3673675at2"/>
<dbReference type="InterPro" id="IPR015797">
    <property type="entry name" value="NUDIX_hydrolase-like_dom_sf"/>
</dbReference>
<comment type="caution">
    <text evidence="2">The sequence shown here is derived from an EMBL/GenBank/DDBJ whole genome shotgun (WGS) entry which is preliminary data.</text>
</comment>
<evidence type="ECO:0000313" key="2">
    <source>
        <dbReference type="EMBL" id="KAB2376960.1"/>
    </source>
</evidence>
<dbReference type="EMBL" id="WBMR01000076">
    <property type="protein sequence ID" value="KAB2376960.1"/>
    <property type="molecule type" value="Genomic_DNA"/>
</dbReference>
<evidence type="ECO:0000313" key="3">
    <source>
        <dbReference type="Proteomes" id="UP000483004"/>
    </source>
</evidence>
<accession>A0A6L3VP83</accession>
<dbReference type="SUPFAM" id="SSF55811">
    <property type="entry name" value="Nudix"/>
    <property type="match status" value="1"/>
</dbReference>
<sequence length="188" mass="20504">MTKVCDHASVGVLLRDPTGAVLLIKRGTFPPGWAGVAGHVYDEHPGYYEAAIAEAREEVGVQLTSGQIPERATCGGWRDNQCRRQPCQDPEQPCPGIGHDWAVWLVDVPERPELELSERETAGAMWATPHELGYLMGRTVAYASGHVPAAEWASSPGLEPVWVRWLCEAGLIDLPGSVLDRIESRLNG</sequence>
<feature type="domain" description="Nudix hydrolase" evidence="1">
    <location>
        <begin position="5"/>
        <end position="155"/>
    </location>
</feature>
<name>A0A6L3VP83_9ACTN</name>
<proteinExistence type="predicted"/>
<protein>
    <submittedName>
        <fullName evidence="2">NUDIX domain-containing protein</fullName>
    </submittedName>
</protein>
<dbReference type="PROSITE" id="PS51462">
    <property type="entry name" value="NUDIX"/>
    <property type="match status" value="1"/>
</dbReference>
<keyword evidence="3" id="KW-1185">Reference proteome</keyword>
<dbReference type="AlphaFoldDB" id="A0A6L3VP83"/>
<dbReference type="Proteomes" id="UP000483004">
    <property type="component" value="Unassembled WGS sequence"/>
</dbReference>
<evidence type="ECO:0000259" key="1">
    <source>
        <dbReference type="PROSITE" id="PS51462"/>
    </source>
</evidence>
<reference evidence="2 3" key="1">
    <citation type="submission" date="2019-09" db="EMBL/GenBank/DDBJ databases">
        <title>Actinomadura physcomitrii sp. nov., a novel actinomycete isolated from moss [Physcomitrium sphaericum (Ludw) Fuernr].</title>
        <authorList>
            <person name="Liu C."/>
            <person name="Zhuang X."/>
        </authorList>
    </citation>
    <scope>NUCLEOTIDE SEQUENCE [LARGE SCALE GENOMIC DNA]</scope>
    <source>
        <strain evidence="2 3">CYP1-1B</strain>
    </source>
</reference>
<dbReference type="Pfam" id="PF00293">
    <property type="entry name" value="NUDIX"/>
    <property type="match status" value="1"/>
</dbReference>
<gene>
    <name evidence="2" type="ORF">F9B16_24295</name>
</gene>
<organism evidence="2 3">
    <name type="scientific">Actinomadura montaniterrae</name>
    <dbReference type="NCBI Taxonomy" id="1803903"/>
    <lineage>
        <taxon>Bacteria</taxon>
        <taxon>Bacillati</taxon>
        <taxon>Actinomycetota</taxon>
        <taxon>Actinomycetes</taxon>
        <taxon>Streptosporangiales</taxon>
        <taxon>Thermomonosporaceae</taxon>
        <taxon>Actinomadura</taxon>
    </lineage>
</organism>
<dbReference type="InterPro" id="IPR000086">
    <property type="entry name" value="NUDIX_hydrolase_dom"/>
</dbReference>